<dbReference type="PROSITE" id="PS51849">
    <property type="entry name" value="RSGI_N"/>
    <property type="match status" value="1"/>
</dbReference>
<keyword evidence="2" id="KW-1003">Cell membrane</keyword>
<dbReference type="Pfam" id="PF23750">
    <property type="entry name" value="RsgI_M"/>
    <property type="match status" value="1"/>
</dbReference>
<feature type="compositionally biased region" description="Basic and acidic residues" evidence="6">
    <location>
        <begin position="231"/>
        <end position="245"/>
    </location>
</feature>
<evidence type="ECO:0000313" key="9">
    <source>
        <dbReference type="EMBL" id="MCM2533606.1"/>
    </source>
</evidence>
<feature type="region of interest" description="Disordered" evidence="6">
    <location>
        <begin position="202"/>
        <end position="272"/>
    </location>
</feature>
<dbReference type="Pfam" id="PF12791">
    <property type="entry name" value="RsgI_N"/>
    <property type="match status" value="1"/>
</dbReference>
<accession>A0ABT0WBC1</accession>
<feature type="compositionally biased region" description="Basic and acidic residues" evidence="6">
    <location>
        <begin position="202"/>
        <end position="211"/>
    </location>
</feature>
<evidence type="ECO:0000256" key="5">
    <source>
        <dbReference type="ARBA" id="ARBA00023136"/>
    </source>
</evidence>
<dbReference type="InterPro" id="IPR055431">
    <property type="entry name" value="RsgI_M"/>
</dbReference>
<comment type="caution">
    <text evidence="9">The sequence shown here is derived from an EMBL/GenBank/DDBJ whole genome shotgun (WGS) entry which is preliminary data.</text>
</comment>
<name>A0ABT0WBC1_9BACI</name>
<gene>
    <name evidence="9" type="ORF">NDK43_15935</name>
</gene>
<dbReference type="EMBL" id="JAMQCR010000001">
    <property type="protein sequence ID" value="MCM2533606.1"/>
    <property type="molecule type" value="Genomic_DNA"/>
</dbReference>
<evidence type="ECO:0000256" key="6">
    <source>
        <dbReference type="SAM" id="MobiDB-lite"/>
    </source>
</evidence>
<evidence type="ECO:0000259" key="8">
    <source>
        <dbReference type="PROSITE" id="PS51849"/>
    </source>
</evidence>
<organism evidence="9 10">
    <name type="scientific">Neobacillus pocheonensis</name>
    <dbReference type="NCBI Taxonomy" id="363869"/>
    <lineage>
        <taxon>Bacteria</taxon>
        <taxon>Bacillati</taxon>
        <taxon>Bacillota</taxon>
        <taxon>Bacilli</taxon>
        <taxon>Bacillales</taxon>
        <taxon>Bacillaceae</taxon>
        <taxon>Neobacillus</taxon>
    </lineage>
</organism>
<evidence type="ECO:0000256" key="1">
    <source>
        <dbReference type="ARBA" id="ARBA00004162"/>
    </source>
</evidence>
<proteinExistence type="predicted"/>
<dbReference type="Proteomes" id="UP001523262">
    <property type="component" value="Unassembled WGS sequence"/>
</dbReference>
<evidence type="ECO:0000313" key="10">
    <source>
        <dbReference type="Proteomes" id="UP001523262"/>
    </source>
</evidence>
<comment type="subcellular location">
    <subcellularLocation>
        <location evidence="1">Cell membrane</location>
        <topology evidence="1">Single-pass membrane protein</topology>
    </subcellularLocation>
</comment>
<keyword evidence="10" id="KW-1185">Reference proteome</keyword>
<feature type="compositionally biased region" description="Polar residues" evidence="6">
    <location>
        <begin position="213"/>
        <end position="230"/>
    </location>
</feature>
<feature type="transmembrane region" description="Helical" evidence="7">
    <location>
        <begin position="65"/>
        <end position="85"/>
    </location>
</feature>
<keyword evidence="4 7" id="KW-1133">Transmembrane helix</keyword>
<evidence type="ECO:0000256" key="2">
    <source>
        <dbReference type="ARBA" id="ARBA00022475"/>
    </source>
</evidence>
<evidence type="ECO:0000256" key="7">
    <source>
        <dbReference type="SAM" id="Phobius"/>
    </source>
</evidence>
<feature type="domain" description="RsgI N-terminal anti-sigma" evidence="8">
    <location>
        <begin position="2"/>
        <end position="50"/>
    </location>
</feature>
<keyword evidence="5 7" id="KW-0472">Membrane</keyword>
<dbReference type="InterPro" id="IPR024449">
    <property type="entry name" value="Anti-sigma_RsgI_N"/>
</dbReference>
<protein>
    <submittedName>
        <fullName evidence="9">Anti-sigma factor domain-containing protein</fullName>
    </submittedName>
</protein>
<sequence>MKKGIVMDIDDAFMTLLTPEGEFLRTRKQNQPYAIGEEINFFPIESHKPFTSIFPIKNSIKFKPVWAVSLMAVFLILLGSFIPMYQNNKAYAYMSIDGNPSIELGINKKMQVIEITGFNKEGKNVISHISNWKNKDVSGLTQSILAEMKKEGYLKNNKLVIISTVRTNQPDSNAEKKLKENMIEIEQTVNKQKLELNVFNGTEKDREKAHEQGLTTGKYQENKIQTSINQKGKEKPNKSQVDKKSSPSQPDESILPPGGLKKQVESGPCPKQ</sequence>
<evidence type="ECO:0000256" key="3">
    <source>
        <dbReference type="ARBA" id="ARBA00022692"/>
    </source>
</evidence>
<evidence type="ECO:0000256" key="4">
    <source>
        <dbReference type="ARBA" id="ARBA00022989"/>
    </source>
</evidence>
<reference evidence="9 10" key="1">
    <citation type="submission" date="2022-06" db="EMBL/GenBank/DDBJ databases">
        <authorList>
            <person name="Jeon C.O."/>
        </authorList>
    </citation>
    <scope>NUCLEOTIDE SEQUENCE [LARGE SCALE GENOMIC DNA]</scope>
    <source>
        <strain evidence="9 10">KCTC 13943</strain>
    </source>
</reference>
<keyword evidence="3 7" id="KW-0812">Transmembrane</keyword>